<organism>
    <name type="scientific">Serpula lacrymans var. lacrymans (strain S7.9)</name>
    <name type="common">Dry rot fungus</name>
    <dbReference type="NCBI Taxonomy" id="578457"/>
    <lineage>
        <taxon>Eukaryota</taxon>
        <taxon>Fungi</taxon>
        <taxon>Dikarya</taxon>
        <taxon>Basidiomycota</taxon>
        <taxon>Agaricomycotina</taxon>
        <taxon>Agaricomycetes</taxon>
        <taxon>Agaricomycetidae</taxon>
        <taxon>Boletales</taxon>
        <taxon>Coniophorineae</taxon>
        <taxon>Serpulaceae</taxon>
        <taxon>Serpula</taxon>
    </lineage>
</organism>
<name>F8NQJ7_SERL9</name>
<dbReference type="GeneID" id="18818634"/>
<dbReference type="RefSeq" id="XP_007316776.1">
    <property type="nucleotide sequence ID" value="XM_007316714.1"/>
</dbReference>
<dbReference type="EMBL" id="GL945432">
    <property type="protein sequence ID" value="EGO26603.1"/>
    <property type="molecule type" value="Genomic_DNA"/>
</dbReference>
<proteinExistence type="predicted"/>
<keyword evidence="1" id="KW-0812">Transmembrane</keyword>
<evidence type="ECO:0000313" key="2">
    <source>
        <dbReference type="EMBL" id="EGO26603.1"/>
    </source>
</evidence>
<dbReference type="Proteomes" id="UP000008064">
    <property type="component" value="Unassembled WGS sequence"/>
</dbReference>
<dbReference type="HOGENOM" id="CLU_044614_3_1_1"/>
<feature type="transmembrane region" description="Helical" evidence="1">
    <location>
        <begin position="6"/>
        <end position="34"/>
    </location>
</feature>
<evidence type="ECO:0000256" key="1">
    <source>
        <dbReference type="SAM" id="Phobius"/>
    </source>
</evidence>
<feature type="transmembrane region" description="Helical" evidence="1">
    <location>
        <begin position="164"/>
        <end position="189"/>
    </location>
</feature>
<feature type="transmembrane region" description="Helical" evidence="1">
    <location>
        <begin position="46"/>
        <end position="67"/>
    </location>
</feature>
<feature type="transmembrane region" description="Helical" evidence="1">
    <location>
        <begin position="210"/>
        <end position="234"/>
    </location>
</feature>
<feature type="transmembrane region" description="Helical" evidence="1">
    <location>
        <begin position="128"/>
        <end position="152"/>
    </location>
</feature>
<accession>F8NQJ7</accession>
<feature type="transmembrane region" description="Helical" evidence="1">
    <location>
        <begin position="95"/>
        <end position="116"/>
    </location>
</feature>
<dbReference type="AlphaFoldDB" id="F8NQJ7"/>
<dbReference type="OrthoDB" id="3357408at2759"/>
<feature type="transmembrane region" description="Helical" evidence="1">
    <location>
        <begin position="240"/>
        <end position="262"/>
    </location>
</feature>
<reference evidence="2" key="1">
    <citation type="submission" date="2011-04" db="EMBL/GenBank/DDBJ databases">
        <title>Evolution of plant cell wall degrading machinery underlies the functional diversity of forest fungi.</title>
        <authorList>
            <consortium name="US DOE Joint Genome Institute (JGI-PGF)"/>
            <person name="Eastwood D.C."/>
            <person name="Floudas D."/>
            <person name="Binder M."/>
            <person name="Majcherczyk A."/>
            <person name="Schneider P."/>
            <person name="Aerts A."/>
            <person name="Asiegbu F.O."/>
            <person name="Baker S.E."/>
            <person name="Barry K."/>
            <person name="Bendiksby M."/>
            <person name="Blumentritt M."/>
            <person name="Coutinho P.M."/>
            <person name="Cullen D."/>
            <person name="Cullen D."/>
            <person name="Gathman A."/>
            <person name="Goodell B."/>
            <person name="Henrissat B."/>
            <person name="Ihrmark K."/>
            <person name="Kauserud H."/>
            <person name="Kohler A."/>
            <person name="LaButti K."/>
            <person name="Lapidus A."/>
            <person name="Lavin J.L."/>
            <person name="Lee Y.-H."/>
            <person name="Lindquist E."/>
            <person name="Lilly W."/>
            <person name="Lucas S."/>
            <person name="Morin E."/>
            <person name="Murat C."/>
            <person name="Oguiza J.A."/>
            <person name="Park J."/>
            <person name="Pisabarro A.G."/>
            <person name="Riley R."/>
            <person name="Rosling A."/>
            <person name="Salamov A."/>
            <person name="Schmidt O."/>
            <person name="Schmutz J."/>
            <person name="Skrede I."/>
            <person name="Stenlid J."/>
            <person name="Wiebenga A."/>
            <person name="Xie X."/>
            <person name="Kues U."/>
            <person name="Hibbett D.S."/>
            <person name="Hoffmeister D."/>
            <person name="Hogberg N."/>
            <person name="Martin F."/>
            <person name="Grigoriev I.V."/>
            <person name="Watkinson S.C."/>
        </authorList>
    </citation>
    <scope>NUCLEOTIDE SEQUENCE</scope>
    <source>
        <strain evidence="2">S7.9</strain>
    </source>
</reference>
<keyword evidence="1" id="KW-1133">Transmembrane helix</keyword>
<protein>
    <submittedName>
        <fullName evidence="2">Uncharacterized protein</fullName>
    </submittedName>
</protein>
<sequence>MPSYNSVLRINLVCAWFGAMLYGVNAVLFGRCVYILSKKHRSTNRILLYSSSLSFAFATSQAIVTLVELAKGIEAVVHSEAQSEYDLGMLGGNKLNTVGITMYCLDVFVQDLLLIWRLFIVWNYSKKICVFPALLFFGELVSAMIAIAHFSQPMIDLKSHNVELYAIAAWAVNTAYHVCITAGISYRLWLSGQRLKVIGGRQVSSYRSTVAMMVESGCLSVLCGISLLVCFAVGDITGLAGVDIAGQLATTVPLLIIVRVGFGNDNGTLGDSNPSTGIRSSGHTSRLSTLPWALTQIGRANVQGVAKEPSSPDISKIELGLA</sequence>
<keyword evidence="1" id="KW-0472">Membrane</keyword>
<gene>
    <name evidence="2" type="ORF">SERLADRAFT_463805</name>
</gene>
<dbReference type="KEGG" id="sla:SERLADRAFT_463805"/>